<sequence>MGNTREFYYEPDEVEQLSTAVVTAIAKAHDEDVIDQKWLISNDINTDALDGLFQEHNLKMTLQFEADTTTATIIADPSGDPIIKIESHR</sequence>
<accession>A0A1I3AC44</accession>
<feature type="domain" description="Halobacterial output" evidence="1">
    <location>
        <begin position="15"/>
        <end position="75"/>
    </location>
</feature>
<gene>
    <name evidence="2" type="ORF">SAMN04488066_10526</name>
</gene>
<dbReference type="Pfam" id="PF18545">
    <property type="entry name" value="HalOD1"/>
    <property type="match status" value="1"/>
</dbReference>
<organism evidence="2 3">
    <name type="scientific">Halorubrum aquaticum</name>
    <dbReference type="NCBI Taxonomy" id="387340"/>
    <lineage>
        <taxon>Archaea</taxon>
        <taxon>Methanobacteriati</taxon>
        <taxon>Methanobacteriota</taxon>
        <taxon>Stenosarchaea group</taxon>
        <taxon>Halobacteria</taxon>
        <taxon>Halobacteriales</taxon>
        <taxon>Haloferacaceae</taxon>
        <taxon>Halorubrum</taxon>
    </lineage>
</organism>
<protein>
    <recommendedName>
        <fullName evidence="1">Halobacterial output domain-containing protein</fullName>
    </recommendedName>
</protein>
<name>A0A1I3AC44_9EURY</name>
<dbReference type="RefSeq" id="WP_149783890.1">
    <property type="nucleotide sequence ID" value="NZ_BAAADP010000003.1"/>
</dbReference>
<dbReference type="InterPro" id="IPR040624">
    <property type="entry name" value="HalOD1"/>
</dbReference>
<dbReference type="EMBL" id="FOPZ01000005">
    <property type="protein sequence ID" value="SFH47279.1"/>
    <property type="molecule type" value="Genomic_DNA"/>
</dbReference>
<dbReference type="AlphaFoldDB" id="A0A1I3AC44"/>
<proteinExistence type="predicted"/>
<dbReference type="Proteomes" id="UP000323537">
    <property type="component" value="Unassembled WGS sequence"/>
</dbReference>
<dbReference type="OrthoDB" id="323822at2157"/>
<reference evidence="2 3" key="1">
    <citation type="submission" date="2016-10" db="EMBL/GenBank/DDBJ databases">
        <authorList>
            <person name="Varghese N."/>
            <person name="Submissions S."/>
        </authorList>
    </citation>
    <scope>NUCLEOTIDE SEQUENCE [LARGE SCALE GENOMIC DNA]</scope>
    <source>
        <strain evidence="2 3">CGMCC 1.6377</strain>
    </source>
</reference>
<evidence type="ECO:0000313" key="2">
    <source>
        <dbReference type="EMBL" id="SFH47279.1"/>
    </source>
</evidence>
<evidence type="ECO:0000313" key="3">
    <source>
        <dbReference type="Proteomes" id="UP000323537"/>
    </source>
</evidence>
<keyword evidence="3" id="KW-1185">Reference proteome</keyword>
<evidence type="ECO:0000259" key="1">
    <source>
        <dbReference type="Pfam" id="PF18545"/>
    </source>
</evidence>